<comment type="caution">
    <text evidence="5">The sequence shown here is derived from an EMBL/GenBank/DDBJ whole genome shotgun (WGS) entry which is preliminary data.</text>
</comment>
<feature type="domain" description="C-type lectin" evidence="4">
    <location>
        <begin position="170"/>
        <end position="282"/>
    </location>
</feature>
<dbReference type="PANTHER" id="PTHR45710:SF26">
    <property type="entry name" value="RH26557P"/>
    <property type="match status" value="1"/>
</dbReference>
<dbReference type="CDD" id="cd00112">
    <property type="entry name" value="LDLa"/>
    <property type="match status" value="1"/>
</dbReference>
<dbReference type="SUPFAM" id="SSF57424">
    <property type="entry name" value="LDL receptor-like module"/>
    <property type="match status" value="1"/>
</dbReference>
<dbReference type="Gene3D" id="3.10.100.10">
    <property type="entry name" value="Mannose-Binding Protein A, subunit A"/>
    <property type="match status" value="1"/>
</dbReference>
<dbReference type="SUPFAM" id="SSF56436">
    <property type="entry name" value="C-type lectin-like"/>
    <property type="match status" value="1"/>
</dbReference>
<feature type="chain" id="PRO_5042892379" description="C-type lectin domain-containing protein" evidence="3">
    <location>
        <begin position="21"/>
        <end position="332"/>
    </location>
</feature>
<organism evidence="5 6">
    <name type="scientific">Halocaridina rubra</name>
    <name type="common">Hawaiian red shrimp</name>
    <dbReference type="NCBI Taxonomy" id="373956"/>
    <lineage>
        <taxon>Eukaryota</taxon>
        <taxon>Metazoa</taxon>
        <taxon>Ecdysozoa</taxon>
        <taxon>Arthropoda</taxon>
        <taxon>Crustacea</taxon>
        <taxon>Multicrustacea</taxon>
        <taxon>Malacostraca</taxon>
        <taxon>Eumalacostraca</taxon>
        <taxon>Eucarida</taxon>
        <taxon>Decapoda</taxon>
        <taxon>Pleocyemata</taxon>
        <taxon>Caridea</taxon>
        <taxon>Atyoidea</taxon>
        <taxon>Atyidae</taxon>
        <taxon>Halocaridina</taxon>
    </lineage>
</organism>
<dbReference type="AlphaFoldDB" id="A0AAN8X2K4"/>
<evidence type="ECO:0000256" key="2">
    <source>
        <dbReference type="PROSITE-ProRule" id="PRU00124"/>
    </source>
</evidence>
<feature type="signal peptide" evidence="3">
    <location>
        <begin position="1"/>
        <end position="20"/>
    </location>
</feature>
<proteinExistence type="predicted"/>
<dbReference type="Gene3D" id="4.10.400.10">
    <property type="entry name" value="Low-density Lipoprotein Receptor"/>
    <property type="match status" value="1"/>
</dbReference>
<protein>
    <recommendedName>
        <fullName evidence="4">C-type lectin domain-containing protein</fullName>
    </recommendedName>
</protein>
<dbReference type="PROSITE" id="PS50041">
    <property type="entry name" value="C_TYPE_LECTIN_2"/>
    <property type="match status" value="1"/>
</dbReference>
<evidence type="ECO:0000259" key="4">
    <source>
        <dbReference type="PROSITE" id="PS50041"/>
    </source>
</evidence>
<evidence type="ECO:0000256" key="3">
    <source>
        <dbReference type="SAM" id="SignalP"/>
    </source>
</evidence>
<dbReference type="PANTHER" id="PTHR45710">
    <property type="entry name" value="C-TYPE LECTIN DOMAIN-CONTAINING PROTEIN 180"/>
    <property type="match status" value="1"/>
</dbReference>
<keyword evidence="6" id="KW-1185">Reference proteome</keyword>
<name>A0AAN8X2K4_HALRR</name>
<dbReference type="Pfam" id="PF00059">
    <property type="entry name" value="Lectin_C"/>
    <property type="match status" value="1"/>
</dbReference>
<reference evidence="5 6" key="1">
    <citation type="submission" date="2023-11" db="EMBL/GenBank/DDBJ databases">
        <title>Halocaridina rubra genome assembly.</title>
        <authorList>
            <person name="Smith C."/>
        </authorList>
    </citation>
    <scope>NUCLEOTIDE SEQUENCE [LARGE SCALE GENOMIC DNA]</scope>
    <source>
        <strain evidence="5">EP-1</strain>
        <tissue evidence="5">Whole</tissue>
    </source>
</reference>
<keyword evidence="1" id="KW-1015">Disulfide bond</keyword>
<dbReference type="InterPro" id="IPR001304">
    <property type="entry name" value="C-type_lectin-like"/>
</dbReference>
<evidence type="ECO:0000256" key="1">
    <source>
        <dbReference type="ARBA" id="ARBA00023157"/>
    </source>
</evidence>
<dbReference type="InterPro" id="IPR036055">
    <property type="entry name" value="LDL_receptor-like_sf"/>
</dbReference>
<dbReference type="PROSITE" id="PS50068">
    <property type="entry name" value="LDLRA_2"/>
    <property type="match status" value="1"/>
</dbReference>
<evidence type="ECO:0000313" key="6">
    <source>
        <dbReference type="Proteomes" id="UP001381693"/>
    </source>
</evidence>
<dbReference type="EMBL" id="JAXCGZ010009629">
    <property type="protein sequence ID" value="KAK7076542.1"/>
    <property type="molecule type" value="Genomic_DNA"/>
</dbReference>
<evidence type="ECO:0000313" key="5">
    <source>
        <dbReference type="EMBL" id="KAK7076542.1"/>
    </source>
</evidence>
<dbReference type="Proteomes" id="UP001381693">
    <property type="component" value="Unassembled WGS sequence"/>
</dbReference>
<dbReference type="InterPro" id="IPR002172">
    <property type="entry name" value="LDrepeatLR_classA_rpt"/>
</dbReference>
<accession>A0AAN8X2K4</accession>
<keyword evidence="3" id="KW-0732">Signal</keyword>
<comment type="caution">
    <text evidence="2">Lacks conserved residue(s) required for the propagation of feature annotation.</text>
</comment>
<dbReference type="SMART" id="SM00192">
    <property type="entry name" value="LDLa"/>
    <property type="match status" value="1"/>
</dbReference>
<sequence>MHSVFKQIIFLLLWISAVYATCPESDQIHCEGNDRCTRIRYICDGDNDCGDNSDEDDDLCRAWRNNECERNSARCTRNGRSDCITISHYCELEDPPCEGSVDPRLCKMLRDEKIQDLESIVLDPTTVAPTLLGSTYPTVHYEADVMIDEFKDRLDSTIRHKDCPQLYTKIGDQCISIFFIGNLTWMESRAFCQAIGGDLLTIKKDLSNFYTILQHMRENHVTKDFWIGGLYKNETYGWQWVEDTDLQLGTPLWAVRHTPQCSPRTLTSRVLNVTRQANDGYCYYYKQAPDSPPINHCTAMTYEHYYYVSDENCMNRKSPLCALIGDHPKQAL</sequence>
<dbReference type="InterPro" id="IPR016187">
    <property type="entry name" value="CTDL_fold"/>
</dbReference>
<dbReference type="InterPro" id="IPR016186">
    <property type="entry name" value="C-type_lectin-like/link_sf"/>
</dbReference>
<gene>
    <name evidence="5" type="ORF">SK128_012353</name>
</gene>
<dbReference type="InterPro" id="IPR050828">
    <property type="entry name" value="C-type_lectin/matrix_domain"/>
</dbReference>
<dbReference type="CDD" id="cd00037">
    <property type="entry name" value="CLECT"/>
    <property type="match status" value="1"/>
</dbReference>